<dbReference type="InterPro" id="IPR017972">
    <property type="entry name" value="Cyt_P450_CS"/>
</dbReference>
<dbReference type="InterPro" id="IPR036291">
    <property type="entry name" value="NAD(P)-bd_dom_sf"/>
</dbReference>
<dbReference type="InterPro" id="IPR001128">
    <property type="entry name" value="Cyt_P450"/>
</dbReference>
<dbReference type="PROSITE" id="PS00455">
    <property type="entry name" value="AMP_BINDING"/>
    <property type="match status" value="1"/>
</dbReference>
<keyword evidence="6" id="KW-0472">Membrane</keyword>
<evidence type="ECO:0000256" key="1">
    <source>
        <dbReference type="ARBA" id="ARBA00022450"/>
    </source>
</evidence>
<evidence type="ECO:0000256" key="2">
    <source>
        <dbReference type="ARBA" id="ARBA00022553"/>
    </source>
</evidence>
<dbReference type="EMBL" id="WUBL01000002">
    <property type="protein sequence ID" value="KAF2973159.1"/>
    <property type="molecule type" value="Genomic_DNA"/>
</dbReference>
<evidence type="ECO:0008006" key="11">
    <source>
        <dbReference type="Google" id="ProtNLM"/>
    </source>
</evidence>
<dbReference type="GO" id="GO:0016705">
    <property type="term" value="F:oxidoreductase activity, acting on paired donors, with incorporation or reduction of molecular oxygen"/>
    <property type="evidence" value="ECO:0007669"/>
    <property type="project" value="InterPro"/>
</dbReference>
<dbReference type="InterPro" id="IPR002401">
    <property type="entry name" value="Cyt_P450_E_grp-I"/>
</dbReference>
<reference evidence="9 10" key="1">
    <citation type="submission" date="2019-12" db="EMBL/GenBank/DDBJ databases">
        <title>Draft genome sequence of the ascomycete Xylaria multiplex DSM 110363.</title>
        <authorList>
            <person name="Buettner E."/>
            <person name="Kellner H."/>
        </authorList>
    </citation>
    <scope>NUCLEOTIDE SEQUENCE [LARGE SCALE GENOMIC DNA]</scope>
    <source>
        <strain evidence="9 10">DSM 110363</strain>
    </source>
</reference>
<dbReference type="PANTHER" id="PTHR43439">
    <property type="entry name" value="PHENYLACETATE-COENZYME A LIGASE"/>
    <property type="match status" value="1"/>
</dbReference>
<dbReference type="PRINTS" id="PR00463">
    <property type="entry name" value="EP450I"/>
</dbReference>
<dbReference type="SUPFAM" id="SSF51735">
    <property type="entry name" value="NAD(P)-binding Rossmann-fold domains"/>
    <property type="match status" value="1"/>
</dbReference>
<dbReference type="Gene3D" id="3.40.50.720">
    <property type="entry name" value="NAD(P)-binding Rossmann-like Domain"/>
    <property type="match status" value="1"/>
</dbReference>
<feature type="transmembrane region" description="Helical" evidence="6">
    <location>
        <begin position="12"/>
        <end position="31"/>
    </location>
</feature>
<keyword evidence="5" id="KW-0349">Heme</keyword>
<dbReference type="Pfam" id="PF00067">
    <property type="entry name" value="p450"/>
    <property type="match status" value="1"/>
</dbReference>
<dbReference type="InterPro" id="IPR020845">
    <property type="entry name" value="AMP-binding_CS"/>
</dbReference>
<organism evidence="9 10">
    <name type="scientific">Xylaria multiplex</name>
    <dbReference type="NCBI Taxonomy" id="323545"/>
    <lineage>
        <taxon>Eukaryota</taxon>
        <taxon>Fungi</taxon>
        <taxon>Dikarya</taxon>
        <taxon>Ascomycota</taxon>
        <taxon>Pezizomycotina</taxon>
        <taxon>Sordariomycetes</taxon>
        <taxon>Xylariomycetidae</taxon>
        <taxon>Xylariales</taxon>
        <taxon>Xylariaceae</taxon>
        <taxon>Xylaria</taxon>
    </lineage>
</organism>
<proteinExistence type="predicted"/>
<keyword evidence="10" id="KW-1185">Reference proteome</keyword>
<gene>
    <name evidence="9" type="ORF">GQX73_g450</name>
</gene>
<dbReference type="GO" id="GO:0005506">
    <property type="term" value="F:iron ion binding"/>
    <property type="evidence" value="ECO:0007669"/>
    <property type="project" value="InterPro"/>
</dbReference>
<dbReference type="GO" id="GO:0004497">
    <property type="term" value="F:monooxygenase activity"/>
    <property type="evidence" value="ECO:0007669"/>
    <property type="project" value="InterPro"/>
</dbReference>
<evidence type="ECO:0000313" key="9">
    <source>
        <dbReference type="EMBL" id="KAF2973159.1"/>
    </source>
</evidence>
<keyword evidence="6" id="KW-0812">Transmembrane</keyword>
<dbReference type="GO" id="GO:0020037">
    <property type="term" value="F:heme binding"/>
    <property type="evidence" value="ECO:0007669"/>
    <property type="project" value="InterPro"/>
</dbReference>
<evidence type="ECO:0000256" key="3">
    <source>
        <dbReference type="ARBA" id="ARBA00022723"/>
    </source>
</evidence>
<dbReference type="Proteomes" id="UP000481858">
    <property type="component" value="Unassembled WGS sequence"/>
</dbReference>
<evidence type="ECO:0000259" key="8">
    <source>
        <dbReference type="Pfam" id="PF07993"/>
    </source>
</evidence>
<dbReference type="InterPro" id="IPR013120">
    <property type="entry name" value="FAR_NAD-bd"/>
</dbReference>
<name>A0A7C8J878_9PEZI</name>
<evidence type="ECO:0000259" key="7">
    <source>
        <dbReference type="Pfam" id="PF00501"/>
    </source>
</evidence>
<feature type="domain" description="AMP-dependent synthetase/ligase" evidence="7">
    <location>
        <begin position="530"/>
        <end position="851"/>
    </location>
</feature>
<dbReference type="Pfam" id="PF00501">
    <property type="entry name" value="AMP-binding"/>
    <property type="match status" value="1"/>
</dbReference>
<protein>
    <recommendedName>
        <fullName evidence="11">Carrier domain-containing protein</fullName>
    </recommendedName>
</protein>
<evidence type="ECO:0000256" key="5">
    <source>
        <dbReference type="PIRSR" id="PIRSR602401-1"/>
    </source>
</evidence>
<comment type="cofactor">
    <cofactor evidence="5">
        <name>heme</name>
        <dbReference type="ChEBI" id="CHEBI:30413"/>
    </cofactor>
</comment>
<dbReference type="Gene3D" id="1.10.630.10">
    <property type="entry name" value="Cytochrome P450"/>
    <property type="match status" value="1"/>
</dbReference>
<dbReference type="Gene3D" id="3.40.50.12780">
    <property type="entry name" value="N-terminal domain of ligase-like"/>
    <property type="match status" value="1"/>
</dbReference>
<dbReference type="PROSITE" id="PS00086">
    <property type="entry name" value="CYTOCHROME_P450"/>
    <property type="match status" value="1"/>
</dbReference>
<keyword evidence="2" id="KW-0597">Phosphoprotein</keyword>
<dbReference type="InterPro" id="IPR051414">
    <property type="entry name" value="Adenylate-forming_Reductase"/>
</dbReference>
<evidence type="ECO:0000313" key="10">
    <source>
        <dbReference type="Proteomes" id="UP000481858"/>
    </source>
</evidence>
<feature type="domain" description="Thioester reductase (TE)" evidence="8">
    <location>
        <begin position="1202"/>
        <end position="1438"/>
    </location>
</feature>
<dbReference type="PRINTS" id="PR00385">
    <property type="entry name" value="P450"/>
</dbReference>
<dbReference type="InParanoid" id="A0A7C8J878"/>
<dbReference type="SUPFAM" id="SSF56801">
    <property type="entry name" value="Acetyl-CoA synthetase-like"/>
    <property type="match status" value="1"/>
</dbReference>
<dbReference type="InterPro" id="IPR042099">
    <property type="entry name" value="ANL_N_sf"/>
</dbReference>
<feature type="binding site" description="axial binding residue" evidence="5">
    <location>
        <position position="448"/>
    </location>
    <ligand>
        <name>heme</name>
        <dbReference type="ChEBI" id="CHEBI:30413"/>
    </ligand>
    <ligandPart>
        <name>Fe</name>
        <dbReference type="ChEBI" id="CHEBI:18248"/>
    </ligandPart>
</feature>
<sequence length="1571" mass="176747">MDPSAKPPLSLSWFVVLVATASFYVLFRTIYNVIFHPLRSYPGPWFWAASRLPYTISIFRGDATHKVKMLHDKYGQIVRVTPDSLSYTCSQAWSDIYAWKQSSQNGNLPKDPKFYVKAPDSHDTISSAGDADHRRLRRIQAHAFSEKAIMLQEQYLQQYTEKFMKCLRDKSSQNSGVVDLAKWVNFLTTDMIGDLSFGESFRGLDTGRLHPWLDTLFTTLKTFTFIREILRLPSPIINAALACIPQKMRDHQKEAVSFGAKSARRRMAQETDRPDFMSYMMKHDNGGSKRMSQTELEMAAITFIIAGSETTATMISGTMYLLLRNPAILSDLTERIRSDFPVQSDLTIINLQNHKYLNNVLKEGLRLYPPAPDTLFRTTKDHSVTVAGKVVPPHTSMTMNLWAAGRDPVNFHRPLEFIPERWMDDALPEFQNDNKAVFKPFSVGPRDCIGKNLAWAEMRLILAHLVWNFDFLAIEHDSRLWIERQKIFSLWEKFPLNVRIAPRHDRGSWDGLPGVTNKDYGRRLIPHLIDDTAREDPHREAFLFPRTDQPKDGWASITFKDYANAINRCAWVIIEAFGESSKDTFPTIAYIGPQDARYVVMVFAAVKAGYRALYISPRNSDQGQLNLFEKANCNILTYASNYRATVQPWLQQRAMKALEVKSFEEWFSPEEVPHFPYKKTFEQAEWEPLCVLHTSGSTGLPKPVVATHGMLAISDALHHQPDWEGYTHWVPAWAERAKRFFMPMPLFHSGALYGFIFYAIYWDTPVAFGIPDKALTSDLAMECLDNLDVQATVLPPSILEEMSLNSQSITTLRQLKVVAFGGGNLATEAGEILVKNQVPLQTTMNTTEFSPYPVYFQPEPQLWNYFIFNADMLGCDWREVYDNVYELVVRRKDPNHPGLQGFFYTFPELQEYNTKDLYKPHPNLTHHWTYYGRADNIIVFSNGEKLNPVTIEDTVQSHRQIKGALVVGSGRFQAGLLLEPSIPAKNEDEKSELVNSIWPLVERANSETVGHGRIGRNYIAVTDEAFLRAGKGTVQRILTVNKLSDEIDKLYQKAEQVPASEVPSLDVSSVESLADSIKGVLEADRDGLQLERDTNIFSVGVDSRQTINTARLLRAGLEAVGYTAETVSLDPRIIYNNPTCRRLAEYVFRSLSQPGRGDESEKRRKEHEIDVMKDLYARYIQDPIRADSKRPDISGESQTIVLTGSTGMLGSYILDQLVHNPGVARVICLNRAADGGQAQQAESMAKRQLAGDYPEKTEFYHTDVSRAALGLPQAIYSRLLNEADRIIHCAWLVNFNFMTEAFEAHVRGVRRLADLAAAARKRVAVILVSSVSVAGQWDPTNGAVPEAAITDWHLPADSGYGRSKMVGSLVLDAAATAGDFPAATIRLGQIAGPEAHAGMWSRGDWLPSIVASSLHMGVLPRDLGASDHVDWLPAERAAALVLDIANAPPGEINGYFHGVNPSPVAWRDLAPSVQKFYGSRIKSLVNFDDWVAQLEKSDGDQRGYTGAVDVNPGLKLLDTYRAMSRGSGSPPIIFDTRRTSRISAHIRNVKSITPSLMEHWCAQWDFQGAAL</sequence>
<dbReference type="CDD" id="cd11058">
    <property type="entry name" value="CYP60B-like"/>
    <property type="match status" value="1"/>
</dbReference>
<comment type="caution">
    <text evidence="9">The sequence shown here is derived from an EMBL/GenBank/DDBJ whole genome shotgun (WGS) entry which is preliminary data.</text>
</comment>
<keyword evidence="4 5" id="KW-0408">Iron</keyword>
<keyword evidence="1" id="KW-0596">Phosphopantetheine</keyword>
<evidence type="ECO:0000256" key="6">
    <source>
        <dbReference type="SAM" id="Phobius"/>
    </source>
</evidence>
<keyword evidence="6" id="KW-1133">Transmembrane helix</keyword>
<dbReference type="OrthoDB" id="1470350at2759"/>
<evidence type="ECO:0000256" key="4">
    <source>
        <dbReference type="ARBA" id="ARBA00023004"/>
    </source>
</evidence>
<accession>A0A7C8J878</accession>
<dbReference type="PANTHER" id="PTHR43439:SF2">
    <property type="entry name" value="ENZYME, PUTATIVE (JCVI)-RELATED"/>
    <property type="match status" value="1"/>
</dbReference>
<dbReference type="SUPFAM" id="SSF48264">
    <property type="entry name" value="Cytochrome P450"/>
    <property type="match status" value="1"/>
</dbReference>
<dbReference type="InterPro" id="IPR036396">
    <property type="entry name" value="Cyt_P450_sf"/>
</dbReference>
<dbReference type="Pfam" id="PF23562">
    <property type="entry name" value="AMP-binding_C_3"/>
    <property type="match status" value="1"/>
</dbReference>
<dbReference type="Pfam" id="PF07993">
    <property type="entry name" value="NAD_binding_4"/>
    <property type="match status" value="1"/>
</dbReference>
<dbReference type="InterPro" id="IPR000873">
    <property type="entry name" value="AMP-dep_synth/lig_dom"/>
</dbReference>
<keyword evidence="3 5" id="KW-0479">Metal-binding</keyword>